<evidence type="ECO:0000313" key="2">
    <source>
        <dbReference type="Proteomes" id="UP000593574"/>
    </source>
</evidence>
<dbReference type="AlphaFoldDB" id="A0A7J8YXU1"/>
<accession>A0A7J8YXU1</accession>
<keyword evidence="2" id="KW-1185">Reference proteome</keyword>
<evidence type="ECO:0000313" key="1">
    <source>
        <dbReference type="EMBL" id="MBA0704335.1"/>
    </source>
</evidence>
<reference evidence="1 2" key="1">
    <citation type="journal article" date="2019" name="Genome Biol. Evol.">
        <title>Insights into the evolution of the New World diploid cottons (Gossypium, subgenus Houzingenia) based on genome sequencing.</title>
        <authorList>
            <person name="Grover C.E."/>
            <person name="Arick M.A. 2nd"/>
            <person name="Thrash A."/>
            <person name="Conover J.L."/>
            <person name="Sanders W.S."/>
            <person name="Peterson D.G."/>
            <person name="Frelichowski J.E."/>
            <person name="Scheffler J.A."/>
            <person name="Scheffler B.E."/>
            <person name="Wendel J.F."/>
        </authorList>
    </citation>
    <scope>NUCLEOTIDE SEQUENCE [LARGE SCALE GENOMIC DNA]</scope>
    <source>
        <strain evidence="1">4</strain>
        <tissue evidence="1">Leaf</tissue>
    </source>
</reference>
<sequence length="36" mass="4159">MIHTDNLEVARTLQDGILVDAGIVVFKRVQRFMRTD</sequence>
<dbReference type="Proteomes" id="UP000593574">
    <property type="component" value="Unassembled WGS sequence"/>
</dbReference>
<dbReference type="EMBL" id="JABEZV010000001">
    <property type="protein sequence ID" value="MBA0704335.1"/>
    <property type="molecule type" value="Genomic_DNA"/>
</dbReference>
<proteinExistence type="predicted"/>
<protein>
    <submittedName>
        <fullName evidence="1">Uncharacterized protein</fullName>
    </submittedName>
</protein>
<comment type="caution">
    <text evidence="1">The sequence shown here is derived from an EMBL/GenBank/DDBJ whole genome shotgun (WGS) entry which is preliminary data.</text>
</comment>
<feature type="non-terminal residue" evidence="1">
    <location>
        <position position="36"/>
    </location>
</feature>
<organism evidence="1 2">
    <name type="scientific">Gossypium laxum</name>
    <dbReference type="NCBI Taxonomy" id="34288"/>
    <lineage>
        <taxon>Eukaryota</taxon>
        <taxon>Viridiplantae</taxon>
        <taxon>Streptophyta</taxon>
        <taxon>Embryophyta</taxon>
        <taxon>Tracheophyta</taxon>
        <taxon>Spermatophyta</taxon>
        <taxon>Magnoliopsida</taxon>
        <taxon>eudicotyledons</taxon>
        <taxon>Gunneridae</taxon>
        <taxon>Pentapetalae</taxon>
        <taxon>rosids</taxon>
        <taxon>malvids</taxon>
        <taxon>Malvales</taxon>
        <taxon>Malvaceae</taxon>
        <taxon>Malvoideae</taxon>
        <taxon>Gossypium</taxon>
    </lineage>
</organism>
<name>A0A7J8YXU1_9ROSI</name>
<gene>
    <name evidence="1" type="ORF">Golax_016600</name>
</gene>